<feature type="domain" description="Mannose-1-phosphate guanyltransferase C-terminal" evidence="3">
    <location>
        <begin position="303"/>
        <end position="440"/>
    </location>
</feature>
<gene>
    <name evidence="4" type="ORF">LOD99_12781</name>
</gene>
<evidence type="ECO:0000313" key="5">
    <source>
        <dbReference type="Proteomes" id="UP001165289"/>
    </source>
</evidence>
<dbReference type="SUPFAM" id="SSF53448">
    <property type="entry name" value="Nucleotide-diphospho-sugar transferases"/>
    <property type="match status" value="1"/>
</dbReference>
<dbReference type="AlphaFoldDB" id="A0AAV7JD91"/>
<reference evidence="4 5" key="1">
    <citation type="journal article" date="2023" name="BMC Biol.">
        <title>The compact genome of the sponge Oopsacas minuta (Hexactinellida) is lacking key metazoan core genes.</title>
        <authorList>
            <person name="Santini S."/>
            <person name="Schenkelaars Q."/>
            <person name="Jourda C."/>
            <person name="Duchesne M."/>
            <person name="Belahbib H."/>
            <person name="Rocher C."/>
            <person name="Selva M."/>
            <person name="Riesgo A."/>
            <person name="Vervoort M."/>
            <person name="Leys S.P."/>
            <person name="Kodjabachian L."/>
            <person name="Le Bivic A."/>
            <person name="Borchiellini C."/>
            <person name="Claverie J.M."/>
            <person name="Renard E."/>
        </authorList>
    </citation>
    <scope>NUCLEOTIDE SEQUENCE [LARGE SCALE GENOMIC DNA]</scope>
    <source>
        <strain evidence="4">SPO-2</strain>
    </source>
</reference>
<dbReference type="Gene3D" id="2.160.10.10">
    <property type="entry name" value="Hexapeptide repeat proteins"/>
    <property type="match status" value="1"/>
</dbReference>
<dbReference type="Pfam" id="PF25087">
    <property type="entry name" value="GMPPB_C"/>
    <property type="match status" value="1"/>
</dbReference>
<accession>A0AAV7JD91</accession>
<dbReference type="InterPro" id="IPR005835">
    <property type="entry name" value="NTP_transferase_dom"/>
</dbReference>
<protein>
    <submittedName>
        <fullName evidence="4">Mannose-1-phosphate guanyltransferase alpha isoform X3</fullName>
    </submittedName>
</protein>
<evidence type="ECO:0000259" key="3">
    <source>
        <dbReference type="Pfam" id="PF25087"/>
    </source>
</evidence>
<dbReference type="Pfam" id="PF00483">
    <property type="entry name" value="NTP_transferase"/>
    <property type="match status" value="1"/>
</dbReference>
<dbReference type="InterPro" id="IPR056729">
    <property type="entry name" value="GMPPB_C"/>
</dbReference>
<feature type="domain" description="Nucleotidyl transferase" evidence="2">
    <location>
        <begin position="4"/>
        <end position="193"/>
    </location>
</feature>
<dbReference type="InterPro" id="IPR050486">
    <property type="entry name" value="Mannose-1P_guanyltransferase"/>
</dbReference>
<evidence type="ECO:0000259" key="2">
    <source>
        <dbReference type="Pfam" id="PF00483"/>
    </source>
</evidence>
<sequence length="441" mass="49174">MSYKAIILIGGQQHQHGSIFRPLSLDLPTPLFPVAGRPLVQHQIEVCLKVQAITEVLLIGCYNRGDTLDQFITSLQGKYPFKVRYLQEYNPMGLGTGGGLYHFRDQILATDPRGMFVFNCDVCCDFPLRDMIEFYESKPNSHVILGTTVNEKQSHHYGCIVTDPSHQVRHYVEKPETFVSNLINAGIYLLSPADFFSHIRSVYNIRAMHTIEYMNNGDSTMDEVTHVESISLEHDFLAKIAGSARLYVMELSRDRFWSQIKTAGCAIYASRFYLYTYRVSYPEMLSPNSSDTLQSDSNMGPCITGNVWIHSSAKVDTSAHLGPNVSIGANVVIASGVRVRESIVLDGARLERHSCVLYSVVGWNCRVGAWSRVEGMPNDPDADDPHARPNADALFDSEGRLLPSSTILGQGVSLAPEKMLLNCIVLPHKSLSATYKHQIIL</sequence>
<dbReference type="InterPro" id="IPR029044">
    <property type="entry name" value="Nucleotide-diphossugar_trans"/>
</dbReference>
<organism evidence="4 5">
    <name type="scientific">Oopsacas minuta</name>
    <dbReference type="NCBI Taxonomy" id="111878"/>
    <lineage>
        <taxon>Eukaryota</taxon>
        <taxon>Metazoa</taxon>
        <taxon>Porifera</taxon>
        <taxon>Hexactinellida</taxon>
        <taxon>Hexasterophora</taxon>
        <taxon>Lyssacinosida</taxon>
        <taxon>Leucopsacidae</taxon>
        <taxon>Oopsacas</taxon>
    </lineage>
</organism>
<dbReference type="EMBL" id="JAKMXF010000354">
    <property type="protein sequence ID" value="KAI6646660.1"/>
    <property type="molecule type" value="Genomic_DNA"/>
</dbReference>
<name>A0AAV7JD91_9METZ</name>
<evidence type="ECO:0000313" key="4">
    <source>
        <dbReference type="EMBL" id="KAI6646660.1"/>
    </source>
</evidence>
<comment type="caution">
    <text evidence="4">The sequence shown here is derived from an EMBL/GenBank/DDBJ whole genome shotgun (WGS) entry which is preliminary data.</text>
</comment>
<dbReference type="Proteomes" id="UP001165289">
    <property type="component" value="Unassembled WGS sequence"/>
</dbReference>
<dbReference type="PANTHER" id="PTHR22572">
    <property type="entry name" value="SUGAR-1-PHOSPHATE GUANYL TRANSFERASE"/>
    <property type="match status" value="1"/>
</dbReference>
<evidence type="ECO:0000256" key="1">
    <source>
        <dbReference type="ARBA" id="ARBA00007274"/>
    </source>
</evidence>
<comment type="similarity">
    <text evidence="1">Belongs to the transferase hexapeptide repeat family.</text>
</comment>
<keyword evidence="5" id="KW-1185">Reference proteome</keyword>
<proteinExistence type="inferred from homology"/>
<dbReference type="Gene3D" id="3.90.550.10">
    <property type="entry name" value="Spore Coat Polysaccharide Biosynthesis Protein SpsA, Chain A"/>
    <property type="match status" value="1"/>
</dbReference>
<dbReference type="CDD" id="cd06428">
    <property type="entry name" value="M1P_guanylylT_A_like_N"/>
    <property type="match status" value="1"/>
</dbReference>